<name>A0A9P1EHR8_CUSEU</name>
<keyword evidence="10" id="KW-1185">Reference proteome</keyword>
<gene>
    <name evidence="9" type="ORF">CEURO_LOCUS16762</name>
</gene>
<protein>
    <recommendedName>
        <fullName evidence="8">C3H1-type domain-containing protein</fullName>
    </recommendedName>
</protein>
<keyword evidence="2" id="KW-0677">Repeat</keyword>
<dbReference type="Pfam" id="PF14608">
    <property type="entry name" value="zf-CCCH_2"/>
    <property type="match status" value="1"/>
</dbReference>
<feature type="domain" description="C3H1-type" evidence="8">
    <location>
        <begin position="32"/>
        <end position="61"/>
    </location>
</feature>
<feature type="zinc finger region" description="C3H1-type" evidence="6">
    <location>
        <begin position="63"/>
        <end position="89"/>
    </location>
</feature>
<dbReference type="OrthoDB" id="5395350at2759"/>
<feature type="region of interest" description="Disordered" evidence="7">
    <location>
        <begin position="510"/>
        <end position="529"/>
    </location>
</feature>
<feature type="region of interest" description="Disordered" evidence="7">
    <location>
        <begin position="1"/>
        <end position="24"/>
    </location>
</feature>
<reference evidence="9" key="1">
    <citation type="submission" date="2022-07" db="EMBL/GenBank/DDBJ databases">
        <authorList>
            <person name="Macas J."/>
            <person name="Novak P."/>
            <person name="Neumann P."/>
        </authorList>
    </citation>
    <scope>NUCLEOTIDE SEQUENCE</scope>
</reference>
<feature type="zinc finger region" description="C3H1-type" evidence="6">
    <location>
        <begin position="122"/>
        <end position="150"/>
    </location>
</feature>
<feature type="compositionally biased region" description="Basic and acidic residues" evidence="7">
    <location>
        <begin position="510"/>
        <end position="521"/>
    </location>
</feature>
<dbReference type="InterPro" id="IPR000571">
    <property type="entry name" value="Znf_CCCH"/>
</dbReference>
<feature type="region of interest" description="Disordered" evidence="7">
    <location>
        <begin position="652"/>
        <end position="671"/>
    </location>
</feature>
<dbReference type="GO" id="GO:0008270">
    <property type="term" value="F:zinc ion binding"/>
    <property type="evidence" value="ECO:0007669"/>
    <property type="project" value="UniProtKB-KW"/>
</dbReference>
<evidence type="ECO:0000256" key="6">
    <source>
        <dbReference type="PROSITE-ProRule" id="PRU00723"/>
    </source>
</evidence>
<feature type="region of interest" description="Disordered" evidence="7">
    <location>
        <begin position="227"/>
        <end position="253"/>
    </location>
</feature>
<dbReference type="Proteomes" id="UP001152484">
    <property type="component" value="Unassembled WGS sequence"/>
</dbReference>
<keyword evidence="1 6" id="KW-0479">Metal-binding</keyword>
<feature type="region of interest" description="Disordered" evidence="7">
    <location>
        <begin position="334"/>
        <end position="360"/>
    </location>
</feature>
<dbReference type="GO" id="GO:0003729">
    <property type="term" value="F:mRNA binding"/>
    <property type="evidence" value="ECO:0007669"/>
    <property type="project" value="TreeGrafter"/>
</dbReference>
<dbReference type="FunFam" id="4.10.1000.10:FF:000021">
    <property type="entry name" value="Zinc finger CCCH domain-containing protein 17"/>
    <property type="match status" value="1"/>
</dbReference>
<evidence type="ECO:0000256" key="7">
    <source>
        <dbReference type="SAM" id="MobiDB-lite"/>
    </source>
</evidence>
<keyword evidence="3 6" id="KW-0863">Zinc-finger</keyword>
<evidence type="ECO:0000256" key="5">
    <source>
        <dbReference type="ARBA" id="ARBA00023125"/>
    </source>
</evidence>
<feature type="zinc finger region" description="C3H1-type" evidence="6">
    <location>
        <begin position="32"/>
        <end position="61"/>
    </location>
</feature>
<comment type="caution">
    <text evidence="9">The sequence shown here is derived from an EMBL/GenBank/DDBJ whole genome shotgun (WGS) entry which is preliminary data.</text>
</comment>
<evidence type="ECO:0000313" key="9">
    <source>
        <dbReference type="EMBL" id="CAH9104990.1"/>
    </source>
</evidence>
<organism evidence="9 10">
    <name type="scientific">Cuscuta europaea</name>
    <name type="common">European dodder</name>
    <dbReference type="NCBI Taxonomy" id="41803"/>
    <lineage>
        <taxon>Eukaryota</taxon>
        <taxon>Viridiplantae</taxon>
        <taxon>Streptophyta</taxon>
        <taxon>Embryophyta</taxon>
        <taxon>Tracheophyta</taxon>
        <taxon>Spermatophyta</taxon>
        <taxon>Magnoliopsida</taxon>
        <taxon>eudicotyledons</taxon>
        <taxon>Gunneridae</taxon>
        <taxon>Pentapetalae</taxon>
        <taxon>asterids</taxon>
        <taxon>lamiids</taxon>
        <taxon>Solanales</taxon>
        <taxon>Convolvulaceae</taxon>
        <taxon>Cuscuteae</taxon>
        <taxon>Cuscuta</taxon>
        <taxon>Cuscuta subgen. Cuscuta</taxon>
    </lineage>
</organism>
<evidence type="ECO:0000259" key="8">
    <source>
        <dbReference type="PROSITE" id="PS50103"/>
    </source>
</evidence>
<feature type="compositionally biased region" description="Low complexity" evidence="7">
    <location>
        <begin position="411"/>
        <end position="424"/>
    </location>
</feature>
<feature type="compositionally biased region" description="Basic and acidic residues" evidence="7">
    <location>
        <begin position="592"/>
        <end position="614"/>
    </location>
</feature>
<feature type="region of interest" description="Disordered" evidence="7">
    <location>
        <begin position="385"/>
        <end position="424"/>
    </location>
</feature>
<dbReference type="InterPro" id="IPR041686">
    <property type="entry name" value="Znf-CCCH_3"/>
</dbReference>
<evidence type="ECO:0000256" key="2">
    <source>
        <dbReference type="ARBA" id="ARBA00022737"/>
    </source>
</evidence>
<dbReference type="AlphaFoldDB" id="A0A9P1EHR8"/>
<dbReference type="EMBL" id="CAMAPE010000047">
    <property type="protein sequence ID" value="CAH9104990.1"/>
    <property type="molecule type" value="Genomic_DNA"/>
</dbReference>
<evidence type="ECO:0000313" key="10">
    <source>
        <dbReference type="Proteomes" id="UP001152484"/>
    </source>
</evidence>
<dbReference type="PROSITE" id="PS50103">
    <property type="entry name" value="ZF_C3H1"/>
    <property type="match status" value="3"/>
</dbReference>
<dbReference type="PANTHER" id="PTHR15725">
    <property type="entry name" value="ZN-FINGER, C-X8-C-X5-C-X3-H TYPE-CONTAINING"/>
    <property type="match status" value="1"/>
</dbReference>
<evidence type="ECO:0000256" key="3">
    <source>
        <dbReference type="ARBA" id="ARBA00022771"/>
    </source>
</evidence>
<feature type="domain" description="C3H1-type" evidence="8">
    <location>
        <begin position="63"/>
        <end position="89"/>
    </location>
</feature>
<dbReference type="SMART" id="SM00356">
    <property type="entry name" value="ZnF_C3H1"/>
    <property type="match status" value="3"/>
</dbReference>
<dbReference type="Pfam" id="PF15663">
    <property type="entry name" value="zf-CCCH_3"/>
    <property type="match status" value="1"/>
</dbReference>
<feature type="domain" description="C3H1-type" evidence="8">
    <location>
        <begin position="122"/>
        <end position="150"/>
    </location>
</feature>
<feature type="compositionally biased region" description="Basic and acidic residues" evidence="7">
    <location>
        <begin position="337"/>
        <end position="351"/>
    </location>
</feature>
<dbReference type="Gene3D" id="4.10.1000.10">
    <property type="entry name" value="Zinc finger, CCCH-type"/>
    <property type="match status" value="1"/>
</dbReference>
<dbReference type="GO" id="GO:0003677">
    <property type="term" value="F:DNA binding"/>
    <property type="evidence" value="ECO:0007669"/>
    <property type="project" value="UniProtKB-KW"/>
</dbReference>
<feature type="region of interest" description="Disordered" evidence="7">
    <location>
        <begin position="536"/>
        <end position="644"/>
    </location>
</feature>
<keyword evidence="4 6" id="KW-0862">Zinc</keyword>
<dbReference type="SUPFAM" id="SSF90229">
    <property type="entry name" value="CCCH zinc finger"/>
    <property type="match status" value="1"/>
</dbReference>
<proteinExistence type="predicted"/>
<keyword evidence="5" id="KW-0238">DNA-binding</keyword>
<sequence>MDGSHRSNPQVTHMPTPAPTPAPMMSADEEAIKKNTDCVYFLASPLTCKKGGECEYRHSDTARLNPRDCWYWLNGNCLNPKCAFRHPPLDALLDPEVPNPMESFMPPVQAMSTAMQMPPIPNKQGVPCIFFQKGICLKGDRCSFFHHAPNSLANKPPQKLGVPPTTTEVSSKKTFGVLEKCTQEKSILQINPLKTGVIPPATKPVVKNMTPSSVIDGDEPLLKYKPSIVPPSRDHVGRLSQMQPGLDDHDDEMQNKDDEISREASPGFDVLVDDEVRDSDYYPVEDHYGVAGEHEASEYDMDPSADYSMRDIDQEMYREAHGGGYDRLYGWEQRGATSERKSGRSYPERRRYGNNNTDRSDQVVVSDLRHRLSKPQRVNGLRSVISNGHAHEKRHDEGRENYRGAWRERNSVSSSHESSSLGSRLRGRINVPAIRSSSSPLDVVAEIRQEVDRSRDRDRLSRGRLQDRMRGRLQEDPGFVGWHSGGPLSRRDVFGEDDTNFAAPKSLSELKGRKSGIERNGELSQGKRKHLSYDLQHQSGGDLSFEGPKPLEEILKRKRRAGDDNNGDYNNCQRGRASWVQKEDIQPLPPSSDHHHSGEPEKNNKSVGDAHEVEDGMIANEEEGAEEYEEDVEEGYDDQQEGRNYNYEEQVVGEEEEVNLDEEEYLDEEDDGDDFAKKMAVVFS</sequence>
<feature type="compositionally biased region" description="Acidic residues" evidence="7">
    <location>
        <begin position="620"/>
        <end position="639"/>
    </location>
</feature>
<evidence type="ECO:0000256" key="1">
    <source>
        <dbReference type="ARBA" id="ARBA00022723"/>
    </source>
</evidence>
<dbReference type="PANTHER" id="PTHR15725:SF14">
    <property type="entry name" value="ZINC FINGER CCCH DOMAIN-CONTAINING PROTEIN 11A"/>
    <property type="match status" value="1"/>
</dbReference>
<evidence type="ECO:0000256" key="4">
    <source>
        <dbReference type="ARBA" id="ARBA00022833"/>
    </source>
</evidence>
<feature type="compositionally biased region" description="Polar residues" evidence="7">
    <location>
        <begin position="1"/>
        <end position="13"/>
    </location>
</feature>
<accession>A0A9P1EHR8</accession>
<dbReference type="InterPro" id="IPR036855">
    <property type="entry name" value="Znf_CCCH_sf"/>
</dbReference>
<feature type="compositionally biased region" description="Basic and acidic residues" evidence="7">
    <location>
        <begin position="389"/>
        <end position="410"/>
    </location>
</feature>